<dbReference type="EMBL" id="CP066775">
    <property type="protein sequence ID" value="QQL49970.1"/>
    <property type="molecule type" value="Genomic_DNA"/>
</dbReference>
<dbReference type="KEGG" id="mgik:GO620_000530"/>
<evidence type="ECO:0000313" key="3">
    <source>
        <dbReference type="Proteomes" id="UP000429232"/>
    </source>
</evidence>
<dbReference type="Proteomes" id="UP000429232">
    <property type="component" value="Chromosome"/>
</dbReference>
<evidence type="ECO:0000256" key="1">
    <source>
        <dbReference type="SAM" id="Phobius"/>
    </source>
</evidence>
<keyword evidence="1" id="KW-0472">Membrane</keyword>
<sequence length="182" mass="20880">MLHQISWTVFLTLTVLFLFIYYGFIVILYYRADLLYFLEKFSDRQLSAAKNGQRIPEPVFDIIGAVASEAPCEGPEDQLQFGPDEEDEIPAAIDELQAIPNSHLVGEFSAMIGEVKTLIRVIIESSETKENFEMLFCLILHKYPDLAGTSYQTQVNDFLIDESGDRFEFELTKAELDEYWTN</sequence>
<name>A0A7T7FBC4_9SPHI</name>
<gene>
    <name evidence="2" type="ORF">GO620_000530</name>
</gene>
<evidence type="ECO:0000313" key="2">
    <source>
        <dbReference type="EMBL" id="QQL49970.1"/>
    </source>
</evidence>
<dbReference type="RefSeq" id="WP_198173493.1">
    <property type="nucleotide sequence ID" value="NZ_CP066775.1"/>
</dbReference>
<dbReference type="AlphaFoldDB" id="A0A7T7FBC4"/>
<proteinExistence type="predicted"/>
<feature type="transmembrane region" description="Helical" evidence="1">
    <location>
        <begin position="6"/>
        <end position="30"/>
    </location>
</feature>
<organism evidence="2 3">
    <name type="scientific">Mucilaginibacter ginkgonis</name>
    <dbReference type="NCBI Taxonomy" id="2682091"/>
    <lineage>
        <taxon>Bacteria</taxon>
        <taxon>Pseudomonadati</taxon>
        <taxon>Bacteroidota</taxon>
        <taxon>Sphingobacteriia</taxon>
        <taxon>Sphingobacteriales</taxon>
        <taxon>Sphingobacteriaceae</taxon>
        <taxon>Mucilaginibacter</taxon>
    </lineage>
</organism>
<reference evidence="2 3" key="1">
    <citation type="submission" date="2020-12" db="EMBL/GenBank/DDBJ databases">
        <title>HMF7856_wgs.fasta genome submission.</title>
        <authorList>
            <person name="Kang H."/>
            <person name="Kim H."/>
            <person name="Joh K."/>
        </authorList>
    </citation>
    <scope>NUCLEOTIDE SEQUENCE [LARGE SCALE GENOMIC DNA]</scope>
    <source>
        <strain evidence="2 3">HMF7856</strain>
    </source>
</reference>
<keyword evidence="3" id="KW-1185">Reference proteome</keyword>
<accession>A0A7T7FBC4</accession>
<protein>
    <submittedName>
        <fullName evidence="2">Uncharacterized protein</fullName>
    </submittedName>
</protein>
<keyword evidence="1" id="KW-1133">Transmembrane helix</keyword>
<keyword evidence="1" id="KW-0812">Transmembrane</keyword>